<dbReference type="Pfam" id="PF02355">
    <property type="entry name" value="SecD_SecF_C"/>
    <property type="match status" value="1"/>
</dbReference>
<sequence>MLNQNPLWRYLVVIGVLLLALVYAMPNLYPEDPALNINATRGGVVSETTRQQLEERLTASGITPKAVTLENGQVLVRFQSAEDQLRGRQVATELLGNVNYVSALNLVPTTPAWLAAIGASPMKLGLDLRGGVHFLMAVDMKAALDKNINDLTQAFRADLREARVRYRSVSADVERGQVQILLRSAEDVLAARTALSQLDREYVFTDGAAEFSLNVSLSENRIREIREYALEQNITIIRNRVNEIGVAEPLVQRQGADRIIVQLPGVQDPAQAKEILGATATLEFRLVDEQGDLAAALNGRLPPGSSLYTDRNGQPYLLENRVMLTGEHITNASSSYDEYSQPQVNISLDAQGGNLLSVATRDSIGRRMATVFIEYKPGEELQADGTPVLIKQEEVINAATIQARLGRSFRITGIGNPAEAQNLALLLRAGALIAPTQIIEERTIGPSLGQENIDLGMTAIMWGMVVVLIFMVIYYRAFGLIANLALVANLVLIVGIMSMIPGATLTLPGMAGIVLTVGMAVDANVLIFERIREELADGRSVQQAIHQGYDRAFATIADSNVTTLLVALILFGIGTGPVKGFAITLAIGILTSIFTSVVGTRLLVNLIWGGRRVQSLPM</sequence>
<dbReference type="PANTHER" id="PTHR30081">
    <property type="entry name" value="PROTEIN-EXPORT MEMBRANE PROTEIN SEC"/>
    <property type="match status" value="1"/>
</dbReference>
<dbReference type="InterPro" id="IPR027398">
    <property type="entry name" value="SecD-TM"/>
</dbReference>
<dbReference type="Gene3D" id="3.30.1360.200">
    <property type="match status" value="1"/>
</dbReference>
<feature type="transmembrane region" description="Helical" evidence="9">
    <location>
        <begin position="509"/>
        <end position="531"/>
    </location>
</feature>
<evidence type="ECO:0000256" key="5">
    <source>
        <dbReference type="ARBA" id="ARBA00022927"/>
    </source>
</evidence>
<feature type="transmembrane region" description="Helical" evidence="9">
    <location>
        <begin position="482"/>
        <end position="503"/>
    </location>
</feature>
<feature type="transmembrane region" description="Helical" evidence="9">
    <location>
        <begin position="580"/>
        <end position="604"/>
    </location>
</feature>
<accession>A0ABQ2WNK6</accession>
<comment type="caution">
    <text evidence="14">The sequence shown here is derived from an EMBL/GenBank/DDBJ whole genome shotgun (WGS) entry which is preliminary data.</text>
</comment>
<dbReference type="InterPro" id="IPR048634">
    <property type="entry name" value="SecD_SecF_C"/>
</dbReference>
<feature type="transmembrane region" description="Helical" evidence="9">
    <location>
        <begin position="455"/>
        <end position="475"/>
    </location>
</feature>
<evidence type="ECO:0000256" key="3">
    <source>
        <dbReference type="ARBA" id="ARBA00022475"/>
    </source>
</evidence>
<evidence type="ECO:0000256" key="9">
    <source>
        <dbReference type="HAMAP-Rule" id="MF_01463"/>
    </source>
</evidence>
<dbReference type="Pfam" id="PF13721">
    <property type="entry name" value="SecD-TM1"/>
    <property type="match status" value="1"/>
</dbReference>
<keyword evidence="7 9" id="KW-0811">Translocation</keyword>
<keyword evidence="3 9" id="KW-1003">Cell membrane</keyword>
<organism evidence="14 15">
    <name type="scientific">Alishewanella tabrizica</name>
    <dbReference type="NCBI Taxonomy" id="671278"/>
    <lineage>
        <taxon>Bacteria</taxon>
        <taxon>Pseudomonadati</taxon>
        <taxon>Pseudomonadota</taxon>
        <taxon>Gammaproteobacteria</taxon>
        <taxon>Alteromonadales</taxon>
        <taxon>Alteromonadaceae</taxon>
        <taxon>Alishewanella</taxon>
    </lineage>
</organism>
<dbReference type="Gene3D" id="1.20.1640.10">
    <property type="entry name" value="Multidrug efflux transporter AcrB transmembrane domain"/>
    <property type="match status" value="1"/>
</dbReference>
<dbReference type="PANTHER" id="PTHR30081:SF1">
    <property type="entry name" value="PROTEIN TRANSLOCASE SUBUNIT SECD"/>
    <property type="match status" value="1"/>
</dbReference>
<evidence type="ECO:0000313" key="14">
    <source>
        <dbReference type="EMBL" id="GGW64397.1"/>
    </source>
</evidence>
<feature type="domain" description="Protein translocase subunit SecDF P1" evidence="12">
    <location>
        <begin position="230"/>
        <end position="289"/>
    </location>
</feature>
<evidence type="ECO:0000256" key="8">
    <source>
        <dbReference type="ARBA" id="ARBA00023136"/>
    </source>
</evidence>
<gene>
    <name evidence="9 14" type="primary">secD</name>
    <name evidence="14" type="ORF">GCM10008111_20350</name>
</gene>
<dbReference type="InterPro" id="IPR022646">
    <property type="entry name" value="SecD/SecF_CS"/>
</dbReference>
<evidence type="ECO:0000259" key="10">
    <source>
        <dbReference type="Pfam" id="PF02355"/>
    </source>
</evidence>
<dbReference type="InterPro" id="IPR005791">
    <property type="entry name" value="SecD"/>
</dbReference>
<dbReference type="Pfam" id="PF22599">
    <property type="entry name" value="SecDF_P1_head"/>
    <property type="match status" value="1"/>
</dbReference>
<keyword evidence="2 9" id="KW-0813">Transport</keyword>
<dbReference type="InterPro" id="IPR001036">
    <property type="entry name" value="Acrflvin-R"/>
</dbReference>
<comment type="subunit">
    <text evidence="9">Forms a complex with SecF. Part of the essential Sec protein translocation apparatus which comprises SecA, SecYEG and auxiliary proteins SecDF-YajC and YidC.</text>
</comment>
<feature type="domain" description="Protein export membrane protein SecD/SecF C-terminal" evidence="10">
    <location>
        <begin position="436"/>
        <end position="597"/>
    </location>
</feature>
<keyword evidence="5 9" id="KW-0653">Protein transport</keyword>
<comment type="caution">
    <text evidence="9">Lacks conserved residue(s) required for the propagation of feature annotation.</text>
</comment>
<dbReference type="SUPFAM" id="SSF82866">
    <property type="entry name" value="Multidrug efflux transporter AcrB transmembrane domain"/>
    <property type="match status" value="1"/>
</dbReference>
<reference evidence="15" key="1">
    <citation type="journal article" date="2019" name="Int. J. Syst. Evol. Microbiol.">
        <title>The Global Catalogue of Microorganisms (GCM) 10K type strain sequencing project: providing services to taxonomists for standard genome sequencing and annotation.</title>
        <authorList>
            <consortium name="The Broad Institute Genomics Platform"/>
            <consortium name="The Broad Institute Genome Sequencing Center for Infectious Disease"/>
            <person name="Wu L."/>
            <person name="Ma J."/>
        </authorList>
    </citation>
    <scope>NUCLEOTIDE SEQUENCE [LARGE SCALE GENOMIC DNA]</scope>
    <source>
        <strain evidence="15">KCTC 23723</strain>
    </source>
</reference>
<dbReference type="InterPro" id="IPR022813">
    <property type="entry name" value="SecD/SecF_arch_bac"/>
</dbReference>
<dbReference type="InterPro" id="IPR055344">
    <property type="entry name" value="SecD_SecF_C_bact"/>
</dbReference>
<dbReference type="NCBIfam" id="TIGR01129">
    <property type="entry name" value="secD"/>
    <property type="match status" value="1"/>
</dbReference>
<comment type="function">
    <text evidence="9">Part of the Sec protein translocase complex. Interacts with the SecYEG preprotein conducting channel. SecDF uses the proton motive force (PMF) to complete protein translocation after the ATP-dependent function of SecA.</text>
</comment>
<dbReference type="Pfam" id="PF07549">
    <property type="entry name" value="Sec_GG"/>
    <property type="match status" value="1"/>
</dbReference>
<evidence type="ECO:0000259" key="13">
    <source>
        <dbReference type="Pfam" id="PF22599"/>
    </source>
</evidence>
<comment type="subcellular location">
    <subcellularLocation>
        <location evidence="1 9">Cell membrane</location>
        <topology evidence="1 9">Multi-pass membrane protein</topology>
    </subcellularLocation>
</comment>
<evidence type="ECO:0000256" key="1">
    <source>
        <dbReference type="ARBA" id="ARBA00004651"/>
    </source>
</evidence>
<evidence type="ECO:0000256" key="7">
    <source>
        <dbReference type="ARBA" id="ARBA00023010"/>
    </source>
</evidence>
<evidence type="ECO:0000259" key="12">
    <source>
        <dbReference type="Pfam" id="PF21760"/>
    </source>
</evidence>
<dbReference type="Pfam" id="PF21760">
    <property type="entry name" value="SecD_1st"/>
    <property type="match status" value="1"/>
</dbReference>
<evidence type="ECO:0000256" key="6">
    <source>
        <dbReference type="ARBA" id="ARBA00022989"/>
    </source>
</evidence>
<dbReference type="PRINTS" id="PR00702">
    <property type="entry name" value="ACRIFLAVINRP"/>
</dbReference>
<proteinExistence type="inferred from homology"/>
<dbReference type="Gene3D" id="3.30.70.3400">
    <property type="match status" value="2"/>
</dbReference>
<protein>
    <recommendedName>
        <fullName evidence="9">Protein translocase subunit SecD</fullName>
    </recommendedName>
</protein>
<dbReference type="NCBIfam" id="TIGR00916">
    <property type="entry name" value="2A0604s01"/>
    <property type="match status" value="1"/>
</dbReference>
<comment type="similarity">
    <text evidence="9">Belongs to the SecD/SecF family. SecD subfamily.</text>
</comment>
<dbReference type="Proteomes" id="UP000634667">
    <property type="component" value="Unassembled WGS sequence"/>
</dbReference>
<dbReference type="InterPro" id="IPR054384">
    <property type="entry name" value="SecDF_P1_head"/>
</dbReference>
<keyword evidence="8 9" id="KW-0472">Membrane</keyword>
<evidence type="ECO:0000256" key="4">
    <source>
        <dbReference type="ARBA" id="ARBA00022692"/>
    </source>
</evidence>
<feature type="transmembrane region" description="Helical" evidence="9">
    <location>
        <begin position="552"/>
        <end position="574"/>
    </location>
</feature>
<dbReference type="HAMAP" id="MF_01463_B">
    <property type="entry name" value="SecD_B"/>
    <property type="match status" value="1"/>
</dbReference>
<keyword evidence="15" id="KW-1185">Reference proteome</keyword>
<keyword evidence="4 9" id="KW-0812">Transmembrane</keyword>
<evidence type="ECO:0000256" key="2">
    <source>
        <dbReference type="ARBA" id="ARBA00022448"/>
    </source>
</evidence>
<feature type="domain" description="SecDF P1 head subdomain" evidence="13">
    <location>
        <begin position="308"/>
        <end position="434"/>
    </location>
</feature>
<name>A0ABQ2WNK6_9ALTE</name>
<feature type="domain" description="SecD export protein N-terminal TM" evidence="11">
    <location>
        <begin position="2"/>
        <end position="104"/>
    </location>
</feature>
<evidence type="ECO:0000259" key="11">
    <source>
        <dbReference type="Pfam" id="PF13721"/>
    </source>
</evidence>
<keyword evidence="6 9" id="KW-1133">Transmembrane helix</keyword>
<dbReference type="RefSeq" id="WP_189483115.1">
    <property type="nucleotide sequence ID" value="NZ_BMYR01000008.1"/>
</dbReference>
<evidence type="ECO:0000313" key="15">
    <source>
        <dbReference type="Proteomes" id="UP000634667"/>
    </source>
</evidence>
<dbReference type="EMBL" id="BMYR01000008">
    <property type="protein sequence ID" value="GGW64397.1"/>
    <property type="molecule type" value="Genomic_DNA"/>
</dbReference>
<dbReference type="InterPro" id="IPR048631">
    <property type="entry name" value="SecD_1st"/>
</dbReference>